<evidence type="ECO:0000256" key="1">
    <source>
        <dbReference type="ARBA" id="ARBA00022679"/>
    </source>
</evidence>
<dbReference type="InterPro" id="IPR012337">
    <property type="entry name" value="RNaseH-like_sf"/>
</dbReference>
<accession>A0A438CSB3</accession>
<dbReference type="Pfam" id="PF17921">
    <property type="entry name" value="Integrase_H2C2"/>
    <property type="match status" value="1"/>
</dbReference>
<feature type="region of interest" description="Disordered" evidence="6">
    <location>
        <begin position="281"/>
        <end position="303"/>
    </location>
</feature>
<evidence type="ECO:0000256" key="6">
    <source>
        <dbReference type="SAM" id="MobiDB-lite"/>
    </source>
</evidence>
<dbReference type="InterPro" id="IPR043128">
    <property type="entry name" value="Rev_trsase/Diguanyl_cyclase"/>
</dbReference>
<keyword evidence="3" id="KW-0540">Nuclease</keyword>
<sequence length="872" mass="100355">MRDRMHPPHMSAPSCIVPPIEQLVIRPHIVPLLLLSMGWKVRIPTHIKEFEEVCNTFQEGGASIDLMRLKLFPFTLKDKAKDQWLEKEISNFSAKENEKFYECLRDTWKLSMLVLIMALVSYFYDVSRGWDEPNAIEVGRMKSQPNAPNAKAGMYTLNEDIDMKAKKVQMARRLEELEMKKIREVQAISETPVQAMSCSICQSFEHLVEECPTIPAVREMFGDQANVIGQFKPNNNASYGNTYNSNWRNHPNFLGSQGHLSRGRLCWRPKSINAQLIKELTAHQSQHSARERKFPSQPHQNPKGIHEVEAQEGESSQVREVKAVITKECDDWEDVCGESFVGLGASVNLLPYSVYKQLGLGELKPTSITLSLADRSMKIPRGMIEDVLVQVDKFYYPVDFVVLDTDPIAKGTNYLNIFYLCKKQFHPEEEEGPEEVCMIDNLVEEHCDQKMLEDLNESLGDLDEGLPEPSICLLLYPLGRGGKKFYLYSMGGDTRSYSPWVSPTQVVPKKSRITVVQNDKGEEVSTCLTSVGVNLEAVLNRCIEKDLVLNWEKCHFMVHQGIFLGHIISKKDIKVDKAKVELIVKLPSPTTVKGVRQFLGHAGFYRRFIKDFSKLARPLCELLVKDAKFVWDDRYQRSFEELKLFLTTTSIVRPPNWQLPFEVMCNASDFAIGAVLRKREYGKPYVIYYARKTLNEAYRRSSEWKAQDKKHFLTKIHAYYWEEPFLFKYCAGQIIRKCVPEQEQQGILSHCHENACEGHFASQKIAMKVLQSGFCWPSLFKDAYTMCRSCDRCQRLGKLTRKNMMPLNPILIVNLFYVWGIDFMGPFPMSFGYSYILVGVDYVSKWVEVIPCKSNGYRVVLKFLKENIFSRF</sequence>
<evidence type="ECO:0000256" key="4">
    <source>
        <dbReference type="ARBA" id="ARBA00022759"/>
    </source>
</evidence>
<dbReference type="Proteomes" id="UP000288805">
    <property type="component" value="Unassembled WGS sequence"/>
</dbReference>
<keyword evidence="5" id="KW-0511">Multifunctional enzyme</keyword>
<dbReference type="PANTHER" id="PTHR37984:SF5">
    <property type="entry name" value="PROTEIN NYNRIN-LIKE"/>
    <property type="match status" value="1"/>
</dbReference>
<dbReference type="GO" id="GO:0003676">
    <property type="term" value="F:nucleic acid binding"/>
    <property type="evidence" value="ECO:0007669"/>
    <property type="project" value="InterPro"/>
</dbReference>
<dbReference type="InterPro" id="IPR050951">
    <property type="entry name" value="Retrovirus_Pol_polyprotein"/>
</dbReference>
<feature type="domain" description="Reverse transcriptase/retrotransposon-derived protein RNase H-like" evidence="7">
    <location>
        <begin position="631"/>
        <end position="704"/>
    </location>
</feature>
<dbReference type="InterPro" id="IPR041588">
    <property type="entry name" value="Integrase_H2C2"/>
</dbReference>
<evidence type="ECO:0000259" key="8">
    <source>
        <dbReference type="Pfam" id="PF17921"/>
    </source>
</evidence>
<dbReference type="Gene3D" id="3.30.70.270">
    <property type="match status" value="2"/>
</dbReference>
<dbReference type="InterPro" id="IPR036397">
    <property type="entry name" value="RNaseH_sf"/>
</dbReference>
<gene>
    <name evidence="9" type="primary">pol_2076</name>
    <name evidence="9" type="ORF">CK203_114949</name>
</gene>
<dbReference type="Gene3D" id="3.30.420.10">
    <property type="entry name" value="Ribonuclease H-like superfamily/Ribonuclease H"/>
    <property type="match status" value="1"/>
</dbReference>
<dbReference type="Gene3D" id="1.10.340.70">
    <property type="match status" value="1"/>
</dbReference>
<dbReference type="CDD" id="cd00303">
    <property type="entry name" value="retropepsin_like"/>
    <property type="match status" value="1"/>
</dbReference>
<dbReference type="FunFam" id="3.30.70.270:FF:000020">
    <property type="entry name" value="Transposon Tf2-6 polyprotein-like Protein"/>
    <property type="match status" value="1"/>
</dbReference>
<dbReference type="EMBL" id="QGNW01002039">
    <property type="protein sequence ID" value="RVW26102.1"/>
    <property type="molecule type" value="Genomic_DNA"/>
</dbReference>
<dbReference type="GO" id="GO:0004519">
    <property type="term" value="F:endonuclease activity"/>
    <property type="evidence" value="ECO:0007669"/>
    <property type="project" value="UniProtKB-KW"/>
</dbReference>
<keyword evidence="4" id="KW-0255">Endonuclease</keyword>
<dbReference type="InterPro" id="IPR043502">
    <property type="entry name" value="DNA/RNA_pol_sf"/>
</dbReference>
<keyword evidence="1" id="KW-0808">Transferase</keyword>
<evidence type="ECO:0000259" key="7">
    <source>
        <dbReference type="Pfam" id="PF17919"/>
    </source>
</evidence>
<evidence type="ECO:0000256" key="5">
    <source>
        <dbReference type="ARBA" id="ARBA00023268"/>
    </source>
</evidence>
<keyword evidence="2" id="KW-0548">Nucleotidyltransferase</keyword>
<evidence type="ECO:0000256" key="3">
    <source>
        <dbReference type="ARBA" id="ARBA00022722"/>
    </source>
</evidence>
<feature type="domain" description="Integrase zinc-binding" evidence="8">
    <location>
        <begin position="739"/>
        <end position="795"/>
    </location>
</feature>
<reference evidence="9 10" key="1">
    <citation type="journal article" date="2018" name="PLoS Genet.">
        <title>Population sequencing reveals clonal diversity and ancestral inbreeding in the grapevine cultivar Chardonnay.</title>
        <authorList>
            <person name="Roach M.J."/>
            <person name="Johnson D.L."/>
            <person name="Bohlmann J."/>
            <person name="van Vuuren H.J."/>
            <person name="Jones S.J."/>
            <person name="Pretorius I.S."/>
            <person name="Schmidt S.A."/>
            <person name="Borneman A.R."/>
        </authorList>
    </citation>
    <scope>NUCLEOTIDE SEQUENCE [LARGE SCALE GENOMIC DNA]</scope>
    <source>
        <strain evidence="10">cv. Chardonnay</strain>
        <tissue evidence="9">Leaf</tissue>
    </source>
</reference>
<dbReference type="SUPFAM" id="SSF53098">
    <property type="entry name" value="Ribonuclease H-like"/>
    <property type="match status" value="1"/>
</dbReference>
<organism evidence="9 10">
    <name type="scientific">Vitis vinifera</name>
    <name type="common">Grape</name>
    <dbReference type="NCBI Taxonomy" id="29760"/>
    <lineage>
        <taxon>Eukaryota</taxon>
        <taxon>Viridiplantae</taxon>
        <taxon>Streptophyta</taxon>
        <taxon>Embryophyta</taxon>
        <taxon>Tracheophyta</taxon>
        <taxon>Spermatophyta</taxon>
        <taxon>Magnoliopsida</taxon>
        <taxon>eudicotyledons</taxon>
        <taxon>Gunneridae</taxon>
        <taxon>Pentapetalae</taxon>
        <taxon>rosids</taxon>
        <taxon>Vitales</taxon>
        <taxon>Vitaceae</taxon>
        <taxon>Viteae</taxon>
        <taxon>Vitis</taxon>
    </lineage>
</organism>
<keyword evidence="4" id="KW-0378">Hydrolase</keyword>
<dbReference type="Gene3D" id="2.40.70.10">
    <property type="entry name" value="Acid Proteases"/>
    <property type="match status" value="1"/>
</dbReference>
<dbReference type="InterPro" id="IPR021109">
    <property type="entry name" value="Peptidase_aspartic_dom_sf"/>
</dbReference>
<dbReference type="GO" id="GO:0016779">
    <property type="term" value="F:nucleotidyltransferase activity"/>
    <property type="evidence" value="ECO:0007669"/>
    <property type="project" value="UniProtKB-KW"/>
</dbReference>
<evidence type="ECO:0000313" key="10">
    <source>
        <dbReference type="Proteomes" id="UP000288805"/>
    </source>
</evidence>
<name>A0A438CSB3_VITVI</name>
<protein>
    <submittedName>
        <fullName evidence="9">Retrovirus-related Pol polyprotein from transposon opus</fullName>
    </submittedName>
</protein>
<proteinExistence type="predicted"/>
<evidence type="ECO:0000313" key="9">
    <source>
        <dbReference type="EMBL" id="RVW26102.1"/>
    </source>
</evidence>
<evidence type="ECO:0000256" key="2">
    <source>
        <dbReference type="ARBA" id="ARBA00022695"/>
    </source>
</evidence>
<comment type="caution">
    <text evidence="9">The sequence shown here is derived from an EMBL/GenBank/DDBJ whole genome shotgun (WGS) entry which is preliminary data.</text>
</comment>
<dbReference type="AlphaFoldDB" id="A0A438CSB3"/>
<dbReference type="Pfam" id="PF17919">
    <property type="entry name" value="RT_RNaseH_2"/>
    <property type="match status" value="1"/>
</dbReference>
<dbReference type="PANTHER" id="PTHR37984">
    <property type="entry name" value="PROTEIN CBG26694"/>
    <property type="match status" value="1"/>
</dbReference>
<dbReference type="InterPro" id="IPR041577">
    <property type="entry name" value="RT_RNaseH_2"/>
</dbReference>
<dbReference type="SUPFAM" id="SSF56672">
    <property type="entry name" value="DNA/RNA polymerases"/>
    <property type="match status" value="1"/>
</dbReference>